<dbReference type="InterPro" id="IPR002123">
    <property type="entry name" value="Plipid/glycerol_acylTrfase"/>
</dbReference>
<name>A0A8H8RCL9_9HELO</name>
<dbReference type="OrthoDB" id="2427554at2759"/>
<feature type="transmembrane region" description="Helical" evidence="2">
    <location>
        <begin position="408"/>
        <end position="428"/>
    </location>
</feature>
<dbReference type="InterPro" id="IPR052744">
    <property type="entry name" value="GPAT/DAPAT"/>
</dbReference>
<keyword evidence="5" id="KW-1185">Reference proteome</keyword>
<organism evidence="4 5">
    <name type="scientific">Lachnellula hyalina</name>
    <dbReference type="NCBI Taxonomy" id="1316788"/>
    <lineage>
        <taxon>Eukaryota</taxon>
        <taxon>Fungi</taxon>
        <taxon>Dikarya</taxon>
        <taxon>Ascomycota</taxon>
        <taxon>Pezizomycotina</taxon>
        <taxon>Leotiomycetes</taxon>
        <taxon>Helotiales</taxon>
        <taxon>Lachnaceae</taxon>
        <taxon>Lachnellula</taxon>
    </lineage>
</organism>
<evidence type="ECO:0000256" key="1">
    <source>
        <dbReference type="SAM" id="MobiDB-lite"/>
    </source>
</evidence>
<feature type="region of interest" description="Disordered" evidence="1">
    <location>
        <begin position="618"/>
        <end position="639"/>
    </location>
</feature>
<gene>
    <name evidence="4" type="ORF">LHYA1_G000804</name>
</gene>
<feature type="domain" description="Phospholipid/glycerol acyltransferase" evidence="3">
    <location>
        <begin position="48"/>
        <end position="276"/>
    </location>
</feature>
<accession>A0A8H8RCL9</accession>
<dbReference type="Proteomes" id="UP000431533">
    <property type="component" value="Unassembled WGS sequence"/>
</dbReference>
<dbReference type="RefSeq" id="XP_031009691.1">
    <property type="nucleotide sequence ID" value="XM_031145793.1"/>
</dbReference>
<evidence type="ECO:0000259" key="3">
    <source>
        <dbReference type="SMART" id="SM00563"/>
    </source>
</evidence>
<comment type="caution">
    <text evidence="4">The sequence shown here is derived from an EMBL/GenBank/DDBJ whole genome shotgun (WGS) entry which is preliminary data.</text>
</comment>
<keyword evidence="2" id="KW-0472">Membrane</keyword>
<dbReference type="EMBL" id="QGMH01000003">
    <property type="protein sequence ID" value="TVY30907.1"/>
    <property type="molecule type" value="Genomic_DNA"/>
</dbReference>
<dbReference type="GO" id="GO:0008654">
    <property type="term" value="P:phospholipid biosynthetic process"/>
    <property type="evidence" value="ECO:0007669"/>
    <property type="project" value="TreeGrafter"/>
</dbReference>
<dbReference type="PANTHER" id="PTHR31605">
    <property type="entry name" value="GLYCEROL-3-PHOSPHATE O-ACYLTRANSFERASE 1"/>
    <property type="match status" value="1"/>
</dbReference>
<sequence length="639" mass="70766">MAGKEKSDPINGWIYDLILRIFDIPINIFFREVYPRGAWKIPKDGAVIFVAAPHANQFVDTFFLMRVVRAEAGRRVALLMAAKSLKRAVIGTLSKGVGALPVARSMDNLEQGRGAVYLPDPQAQPTLLRGRGTAFDGPGFEVGGTISLPSINGKTHSSRIQEIRGAEELVLKTPFEGQDAILQLTGKRNLESGGPDDDFEGCIFKVAPHVDQTKVYDAVFKRLDAGGCIGIFPEGGSHDRPDLLPLKAGVAMMALGALALNPDCNLKIVPCGMNYFHAHKFRSRAVIEFGNPIEIPPELVQQYKTGKRREAVSTLLEMIYQSLVNVTVISPDYETLMLAQAVRRLYNPTGKRLPLSRVVEINRRLLKESVEKYNEQLRLLGINDHQVEYARFSILQVVSTLFFRVGKISILAIGTVPGLVLFAPVFIVSKVYSHRKSRQDLKVSTVKLQGHDVMASWKVLISVAFAPLLYAFYTIVLTYWFYHNRIQGYAPEWIAEKIPIWILIILELALFISITFAALLIGEVGMDILKSLRPLVLCLNPTSTNTLSKLQKQRAGLSREVTELITSLAPEIFPDCDAVGTMDGPEAISVSITQSQKPLPRNSSLHNLSDIGFFSTPRDESGIEGLRMSSLGKDEKKIQ</sequence>
<feature type="transmembrane region" description="Helical" evidence="2">
    <location>
        <begin position="459"/>
        <end position="480"/>
    </location>
</feature>
<dbReference type="GO" id="GO:0016287">
    <property type="term" value="F:glycerone-phosphate O-acyltransferase activity"/>
    <property type="evidence" value="ECO:0007669"/>
    <property type="project" value="TreeGrafter"/>
</dbReference>
<protein>
    <submittedName>
        <fullName evidence="4">Putative acyltransferase</fullName>
    </submittedName>
</protein>
<reference evidence="4 5" key="1">
    <citation type="submission" date="2018-05" db="EMBL/GenBank/DDBJ databases">
        <title>Genome sequencing and assembly of the regulated plant pathogen Lachnellula willkommii and related sister species for the development of diagnostic species identification markers.</title>
        <authorList>
            <person name="Giroux E."/>
            <person name="Bilodeau G."/>
        </authorList>
    </citation>
    <scope>NUCLEOTIDE SEQUENCE [LARGE SCALE GENOMIC DNA]</scope>
    <source>
        <strain evidence="4 5">CBS 185.66</strain>
    </source>
</reference>
<dbReference type="PANTHER" id="PTHR31605:SF0">
    <property type="entry name" value="GLYCEROL-3-PHOSPHATE O-ACYLTRANSFERASE 1"/>
    <property type="match status" value="1"/>
</dbReference>
<keyword evidence="2" id="KW-0812">Transmembrane</keyword>
<dbReference type="Pfam" id="PF01553">
    <property type="entry name" value="Acyltransferase"/>
    <property type="match status" value="1"/>
</dbReference>
<dbReference type="GO" id="GO:0004366">
    <property type="term" value="F:glycerol-3-phosphate O-acyltransferase activity"/>
    <property type="evidence" value="ECO:0007669"/>
    <property type="project" value="TreeGrafter"/>
</dbReference>
<proteinExistence type="predicted"/>
<dbReference type="SMART" id="SM00563">
    <property type="entry name" value="PlsC"/>
    <property type="match status" value="1"/>
</dbReference>
<evidence type="ECO:0000313" key="4">
    <source>
        <dbReference type="EMBL" id="TVY30907.1"/>
    </source>
</evidence>
<evidence type="ECO:0000313" key="5">
    <source>
        <dbReference type="Proteomes" id="UP000431533"/>
    </source>
</evidence>
<dbReference type="GeneID" id="41981002"/>
<evidence type="ECO:0000256" key="2">
    <source>
        <dbReference type="SAM" id="Phobius"/>
    </source>
</evidence>
<feature type="transmembrane region" description="Helical" evidence="2">
    <location>
        <begin position="500"/>
        <end position="521"/>
    </location>
</feature>
<keyword evidence="4" id="KW-0012">Acyltransferase</keyword>
<dbReference type="AlphaFoldDB" id="A0A8H8RCL9"/>
<keyword evidence="2" id="KW-1133">Transmembrane helix</keyword>
<dbReference type="SUPFAM" id="SSF69593">
    <property type="entry name" value="Glycerol-3-phosphate (1)-acyltransferase"/>
    <property type="match status" value="1"/>
</dbReference>
<keyword evidence="4" id="KW-0808">Transferase</keyword>